<dbReference type="Gene3D" id="3.10.580.10">
    <property type="entry name" value="CBS-domain"/>
    <property type="match status" value="1"/>
</dbReference>
<accession>A0A851GJ80</accession>
<dbReference type="Pfam" id="PF00483">
    <property type="entry name" value="NTP_transferase"/>
    <property type="match status" value="1"/>
</dbReference>
<dbReference type="SMART" id="SM00116">
    <property type="entry name" value="CBS"/>
    <property type="match status" value="2"/>
</dbReference>
<keyword evidence="1" id="KW-0129">CBS domain</keyword>
<evidence type="ECO:0000256" key="1">
    <source>
        <dbReference type="PROSITE-ProRule" id="PRU00703"/>
    </source>
</evidence>
<evidence type="ECO:0000313" key="3">
    <source>
        <dbReference type="EMBL" id="NWK55167.1"/>
    </source>
</evidence>
<evidence type="ECO:0000259" key="2">
    <source>
        <dbReference type="PROSITE" id="PS51371"/>
    </source>
</evidence>
<dbReference type="AlphaFoldDB" id="A0A851GJ80"/>
<gene>
    <name evidence="3" type="ORF">HW115_06065</name>
</gene>
<sequence>MKSELLKKYLVSQSQSVRELMQVIGENARGIALAVDSDGVLITTLTDGDVRRGLLNGLCLKSQIGELVEDKESRIAHPALVVSPDVADDECLRIMEEAGVRQIPVVDEFGHVVDLVSKDLLLDKAALRLNYVAEEPKASSQYEDMEASGVIMAGGFGTRLRPLTDHMPKPMLPINDRPLLEYIVERFERAGIRKLYVSTHYKREVIENHFRDGSGHNVSIDYLHEDDPLGTAGALGLIEKVNRPLVMTNGDILTEIDFRSLLCFHHEHDAMLTVGVRQYDIKVPFGVMNTKGSDVISIDEKPVLDFLVNAGVYVVSPAAYDLIPKNKHYNMTDLIEDILAAEGSVAAFPIVEYWLDIGQMSDYQQAQNDHHE</sequence>
<comment type="caution">
    <text evidence="3">The sequence shown here is derived from an EMBL/GenBank/DDBJ whole genome shotgun (WGS) entry which is preliminary data.</text>
</comment>
<dbReference type="RefSeq" id="WP_178931700.1">
    <property type="nucleotide sequence ID" value="NZ_JACBAZ010000002.1"/>
</dbReference>
<dbReference type="InterPro" id="IPR005835">
    <property type="entry name" value="NTP_transferase_dom"/>
</dbReference>
<reference evidence="3 4" key="1">
    <citation type="submission" date="2020-07" db="EMBL/GenBank/DDBJ databases">
        <title>Roseicoccus Jingziensis gen. nov., sp. nov., isolated from coastal seawater.</title>
        <authorList>
            <person name="Feng X."/>
        </authorList>
    </citation>
    <scope>NUCLEOTIDE SEQUENCE [LARGE SCALE GENOMIC DNA]</scope>
    <source>
        <strain evidence="3 4">N1E253</strain>
    </source>
</reference>
<keyword evidence="4" id="KW-1185">Reference proteome</keyword>
<protein>
    <submittedName>
        <fullName evidence="3">NTP transferase domain-containing protein</fullName>
    </submittedName>
</protein>
<dbReference type="InterPro" id="IPR029044">
    <property type="entry name" value="Nucleotide-diphossugar_trans"/>
</dbReference>
<dbReference type="InterPro" id="IPR050486">
    <property type="entry name" value="Mannose-1P_guanyltransferase"/>
</dbReference>
<dbReference type="EMBL" id="JACBAZ010000002">
    <property type="protein sequence ID" value="NWK55167.1"/>
    <property type="molecule type" value="Genomic_DNA"/>
</dbReference>
<dbReference type="Pfam" id="PF00571">
    <property type="entry name" value="CBS"/>
    <property type="match status" value="1"/>
</dbReference>
<dbReference type="Gene3D" id="3.90.550.10">
    <property type="entry name" value="Spore Coat Polysaccharide Biosynthesis Protein SpsA, Chain A"/>
    <property type="match status" value="1"/>
</dbReference>
<dbReference type="PROSITE" id="PS51371">
    <property type="entry name" value="CBS"/>
    <property type="match status" value="1"/>
</dbReference>
<feature type="domain" description="CBS" evidence="2">
    <location>
        <begin position="75"/>
        <end position="134"/>
    </location>
</feature>
<dbReference type="GO" id="GO:0016740">
    <property type="term" value="F:transferase activity"/>
    <property type="evidence" value="ECO:0007669"/>
    <property type="project" value="UniProtKB-KW"/>
</dbReference>
<organism evidence="3 4">
    <name type="scientific">Oceaniferula marina</name>
    <dbReference type="NCBI Taxonomy" id="2748318"/>
    <lineage>
        <taxon>Bacteria</taxon>
        <taxon>Pseudomonadati</taxon>
        <taxon>Verrucomicrobiota</taxon>
        <taxon>Verrucomicrobiia</taxon>
        <taxon>Verrucomicrobiales</taxon>
        <taxon>Verrucomicrobiaceae</taxon>
        <taxon>Oceaniferula</taxon>
    </lineage>
</organism>
<dbReference type="InterPro" id="IPR000644">
    <property type="entry name" value="CBS_dom"/>
</dbReference>
<dbReference type="Proteomes" id="UP000557872">
    <property type="component" value="Unassembled WGS sequence"/>
</dbReference>
<dbReference type="InterPro" id="IPR046342">
    <property type="entry name" value="CBS_dom_sf"/>
</dbReference>
<dbReference type="SUPFAM" id="SSF53448">
    <property type="entry name" value="Nucleotide-diphospho-sugar transferases"/>
    <property type="match status" value="1"/>
</dbReference>
<dbReference type="PANTHER" id="PTHR22572">
    <property type="entry name" value="SUGAR-1-PHOSPHATE GUANYL TRANSFERASE"/>
    <property type="match status" value="1"/>
</dbReference>
<evidence type="ECO:0000313" key="4">
    <source>
        <dbReference type="Proteomes" id="UP000557872"/>
    </source>
</evidence>
<dbReference type="SUPFAM" id="SSF54631">
    <property type="entry name" value="CBS-domain pair"/>
    <property type="match status" value="1"/>
</dbReference>
<name>A0A851GJ80_9BACT</name>
<keyword evidence="3" id="KW-0808">Transferase</keyword>
<dbReference type="CDD" id="cd06426">
    <property type="entry name" value="NTP_transferase_like_2"/>
    <property type="match status" value="1"/>
</dbReference>
<proteinExistence type="predicted"/>